<evidence type="ECO:0008006" key="3">
    <source>
        <dbReference type="Google" id="ProtNLM"/>
    </source>
</evidence>
<protein>
    <recommendedName>
        <fullName evidence="3">Deoxynucleoside kinase domain-containing protein</fullName>
    </recommendedName>
</protein>
<comment type="caution">
    <text evidence="1">The sequence shown here is derived from an EMBL/GenBank/DDBJ whole genome shotgun (WGS) entry which is preliminary data.</text>
</comment>
<dbReference type="AlphaFoldDB" id="A0A0G0P9E3"/>
<reference evidence="1 2" key="1">
    <citation type="journal article" date="2015" name="Nature">
        <title>rRNA introns, odd ribosomes, and small enigmatic genomes across a large radiation of phyla.</title>
        <authorList>
            <person name="Brown C.T."/>
            <person name="Hug L.A."/>
            <person name="Thomas B.C."/>
            <person name="Sharon I."/>
            <person name="Castelle C.J."/>
            <person name="Singh A."/>
            <person name="Wilkins M.J."/>
            <person name="Williams K.H."/>
            <person name="Banfield J.F."/>
        </authorList>
    </citation>
    <scope>NUCLEOTIDE SEQUENCE [LARGE SCALE GENOMIC DNA]</scope>
</reference>
<sequence>MVKGDRDTGGVQPNPELYELSMRIPQFSEEELGYLVRLIKTGGIFQPQLNQKVEVSHSNMPTIEVAGQPRSLKTTMIQYSMYQLRSMGVKADFIPEPRIDVDKRKYPVEYTLLFGAELQKELLTREKKEYEVLLLDRGIFDRIGFLYAQSVVREIDYASYLTAKAYLLTFFSKFVDGLIICNCSSQASLRREGNQTVLRPIMQKDYLDSLGSSYRSLPTNISVRDPFYGPLTPKINTLPVVSIDTTWVGQNEQGRGWKQNLYLLHSASECTAEVETWDEYANVFLKSIGTFSRIYTSGGKIH</sequence>
<evidence type="ECO:0000313" key="2">
    <source>
        <dbReference type="Proteomes" id="UP000034081"/>
    </source>
</evidence>
<accession>A0A0G0P9E3</accession>
<dbReference type="Proteomes" id="UP000034081">
    <property type="component" value="Unassembled WGS sequence"/>
</dbReference>
<name>A0A0G0P9E3_9BACT</name>
<dbReference type="EMBL" id="LBVL01000003">
    <property type="protein sequence ID" value="KKQ85946.1"/>
    <property type="molecule type" value="Genomic_DNA"/>
</dbReference>
<organism evidence="1 2">
    <name type="scientific">Candidatus Woesebacteria bacterium GW2011_GWB1_38_8</name>
    <dbReference type="NCBI Taxonomy" id="1618570"/>
    <lineage>
        <taxon>Bacteria</taxon>
        <taxon>Candidatus Woeseibacteriota</taxon>
    </lineage>
</organism>
<gene>
    <name evidence="1" type="ORF">UT08_C0003G0109</name>
</gene>
<evidence type="ECO:0000313" key="1">
    <source>
        <dbReference type="EMBL" id="KKQ85946.1"/>
    </source>
</evidence>
<proteinExistence type="predicted"/>